<keyword evidence="1" id="KW-0472">Membrane</keyword>
<dbReference type="NCBIfam" id="TIGR01167">
    <property type="entry name" value="LPXTG_anchor"/>
    <property type="match status" value="1"/>
</dbReference>
<evidence type="ECO:0000313" key="3">
    <source>
        <dbReference type="EMBL" id="MFC5005317.1"/>
    </source>
</evidence>
<organism evidence="3 4">
    <name type="scientific">Dactylosporangium cerinum</name>
    <dbReference type="NCBI Taxonomy" id="1434730"/>
    <lineage>
        <taxon>Bacteria</taxon>
        <taxon>Bacillati</taxon>
        <taxon>Actinomycetota</taxon>
        <taxon>Actinomycetes</taxon>
        <taxon>Micromonosporales</taxon>
        <taxon>Micromonosporaceae</taxon>
        <taxon>Dactylosporangium</taxon>
    </lineage>
</organism>
<dbReference type="Proteomes" id="UP001595912">
    <property type="component" value="Unassembled WGS sequence"/>
</dbReference>
<proteinExistence type="predicted"/>
<keyword evidence="4" id="KW-1185">Reference proteome</keyword>
<keyword evidence="2" id="KW-0732">Signal</keyword>
<evidence type="ECO:0000256" key="1">
    <source>
        <dbReference type="SAM" id="Phobius"/>
    </source>
</evidence>
<dbReference type="InterPro" id="IPR013783">
    <property type="entry name" value="Ig-like_fold"/>
</dbReference>
<evidence type="ECO:0000256" key="2">
    <source>
        <dbReference type="SAM" id="SignalP"/>
    </source>
</evidence>
<accession>A0ABV9WAS5</accession>
<protein>
    <submittedName>
        <fullName evidence="3">LPXTG cell wall anchor domain-containing protein</fullName>
    </submittedName>
</protein>
<gene>
    <name evidence="3" type="ORF">ACFPIJ_46725</name>
</gene>
<feature type="chain" id="PRO_5045770826" evidence="2">
    <location>
        <begin position="23"/>
        <end position="301"/>
    </location>
</feature>
<dbReference type="EMBL" id="JBHSIU010000070">
    <property type="protein sequence ID" value="MFC5005317.1"/>
    <property type="molecule type" value="Genomic_DNA"/>
</dbReference>
<dbReference type="RefSeq" id="WP_380125956.1">
    <property type="nucleotide sequence ID" value="NZ_JBHSIU010000070.1"/>
</dbReference>
<feature type="transmembrane region" description="Helical" evidence="1">
    <location>
        <begin position="272"/>
        <end position="292"/>
    </location>
</feature>
<feature type="signal peptide" evidence="2">
    <location>
        <begin position="1"/>
        <end position="22"/>
    </location>
</feature>
<sequence length="301" mass="30361">MRAKIALLGALAGLFVGGLAAAAPAAAAEPLPDIAVTGSFDKATYKVDEAFVLTVKVSNKSSFAAKKIHFLGGDSGGADIKDFGVLQTGFDLAGGETKTFALDGVTTAEGKKLGKAFVAFELGIDAGDAHPDDNYLTVRAAVTGGIGNIKGHIYPGDSISSPAESDQIGVPGVKVEILDPATRAVLGQATTDATGHFALNGLRAGEVELRFVMPAGWQILSGEGQDPVRALILGDDTADLDIVAKKVPVPSASVSPSPAAGSQLPITGSNTGLIVGGGVLAVALGTGLVLVARRRRIVLKA</sequence>
<dbReference type="Gene3D" id="2.60.40.10">
    <property type="entry name" value="Immunoglobulins"/>
    <property type="match status" value="1"/>
</dbReference>
<comment type="caution">
    <text evidence="3">The sequence shown here is derived from an EMBL/GenBank/DDBJ whole genome shotgun (WGS) entry which is preliminary data.</text>
</comment>
<keyword evidence="1" id="KW-1133">Transmembrane helix</keyword>
<dbReference type="SUPFAM" id="SSF49478">
    <property type="entry name" value="Cna protein B-type domain"/>
    <property type="match status" value="1"/>
</dbReference>
<reference evidence="4" key="1">
    <citation type="journal article" date="2019" name="Int. J. Syst. Evol. Microbiol.">
        <title>The Global Catalogue of Microorganisms (GCM) 10K type strain sequencing project: providing services to taxonomists for standard genome sequencing and annotation.</title>
        <authorList>
            <consortium name="The Broad Institute Genomics Platform"/>
            <consortium name="The Broad Institute Genome Sequencing Center for Infectious Disease"/>
            <person name="Wu L."/>
            <person name="Ma J."/>
        </authorList>
    </citation>
    <scope>NUCLEOTIDE SEQUENCE [LARGE SCALE GENOMIC DNA]</scope>
    <source>
        <strain evidence="4">CGMCC 4.7152</strain>
    </source>
</reference>
<evidence type="ECO:0000313" key="4">
    <source>
        <dbReference type="Proteomes" id="UP001595912"/>
    </source>
</evidence>
<name>A0ABV9WAS5_9ACTN</name>
<keyword evidence="1" id="KW-0812">Transmembrane</keyword>